<dbReference type="PATRIC" id="fig|994573.3.peg.571"/>
<sequence length="150" mass="17289">MNNSKQVLNELLVDLFNNILRIEEKALQDIEGHDLSVTEMHTLEAIGTEGERSMSEAAKKLNITVGTLTTAVAKLMAKGYVERRRTEEDKRVVLVKLTEKGRIANSVHERFHEEMIKATLEHLDTDEEEILRKSLEKLTVFFKEKYEYKG</sequence>
<name>V7I9G3_9CLOT</name>
<dbReference type="Gene3D" id="1.10.10.10">
    <property type="entry name" value="Winged helix-like DNA-binding domain superfamily/Winged helix DNA-binding domain"/>
    <property type="match status" value="1"/>
</dbReference>
<dbReference type="eggNOG" id="COG1846">
    <property type="taxonomic scope" value="Bacteria"/>
</dbReference>
<keyword evidence="1" id="KW-0805">Transcription regulation</keyword>
<evidence type="ECO:0000256" key="2">
    <source>
        <dbReference type="ARBA" id="ARBA00023125"/>
    </source>
</evidence>
<evidence type="ECO:0000313" key="5">
    <source>
        <dbReference type="EMBL" id="ETA81949.1"/>
    </source>
</evidence>
<dbReference type="InterPro" id="IPR011991">
    <property type="entry name" value="ArsR-like_HTH"/>
</dbReference>
<dbReference type="SMART" id="SM00347">
    <property type="entry name" value="HTH_MARR"/>
    <property type="match status" value="1"/>
</dbReference>
<organism evidence="5 6">
    <name type="scientific">Youngiibacter fragilis 232.1</name>
    <dbReference type="NCBI Taxonomy" id="994573"/>
    <lineage>
        <taxon>Bacteria</taxon>
        <taxon>Bacillati</taxon>
        <taxon>Bacillota</taxon>
        <taxon>Clostridia</taxon>
        <taxon>Eubacteriales</taxon>
        <taxon>Clostridiaceae</taxon>
        <taxon>Youngiibacter</taxon>
    </lineage>
</organism>
<keyword evidence="3" id="KW-0804">Transcription</keyword>
<dbReference type="AlphaFoldDB" id="V7I9G3"/>
<accession>V7I9G3</accession>
<keyword evidence="2" id="KW-0238">DNA-binding</keyword>
<dbReference type="Pfam" id="PF12802">
    <property type="entry name" value="MarR_2"/>
    <property type="match status" value="1"/>
</dbReference>
<dbReference type="PRINTS" id="PR00598">
    <property type="entry name" value="HTHMARR"/>
</dbReference>
<dbReference type="InterPro" id="IPR036388">
    <property type="entry name" value="WH-like_DNA-bd_sf"/>
</dbReference>
<evidence type="ECO:0000256" key="3">
    <source>
        <dbReference type="ARBA" id="ARBA00023163"/>
    </source>
</evidence>
<reference evidence="5 6" key="1">
    <citation type="journal article" date="2014" name="Genome Announc.">
        <title>Genome Sequence of Youngiibacter fragilis, the Type Strain of the Genus Youngiibacter.</title>
        <authorList>
            <person name="Wawrik C.B."/>
            <person name="Callaghan A.V."/>
            <person name="Stamps B.W."/>
            <person name="Wawrik B."/>
        </authorList>
    </citation>
    <scope>NUCLEOTIDE SEQUENCE [LARGE SCALE GENOMIC DNA]</scope>
    <source>
        <strain evidence="5 6">232.1</strain>
    </source>
</reference>
<dbReference type="GO" id="GO:0003677">
    <property type="term" value="F:DNA binding"/>
    <property type="evidence" value="ECO:0007669"/>
    <property type="project" value="UniProtKB-KW"/>
</dbReference>
<feature type="domain" description="HTH marR-type" evidence="4">
    <location>
        <begin position="1"/>
        <end position="140"/>
    </location>
</feature>
<dbReference type="Proteomes" id="UP000017747">
    <property type="component" value="Unassembled WGS sequence"/>
</dbReference>
<keyword evidence="6" id="KW-1185">Reference proteome</keyword>
<protein>
    <submittedName>
        <fullName evidence="5">MarR family transcriptional regulator</fullName>
    </submittedName>
</protein>
<dbReference type="InterPro" id="IPR036390">
    <property type="entry name" value="WH_DNA-bd_sf"/>
</dbReference>
<dbReference type="PANTHER" id="PTHR42756">
    <property type="entry name" value="TRANSCRIPTIONAL REGULATOR, MARR"/>
    <property type="match status" value="1"/>
</dbReference>
<proteinExistence type="predicted"/>
<dbReference type="PROSITE" id="PS50995">
    <property type="entry name" value="HTH_MARR_2"/>
    <property type="match status" value="1"/>
</dbReference>
<dbReference type="PANTHER" id="PTHR42756:SF1">
    <property type="entry name" value="TRANSCRIPTIONAL REPRESSOR OF EMRAB OPERON"/>
    <property type="match status" value="1"/>
</dbReference>
<dbReference type="RefSeq" id="WP_023389016.1">
    <property type="nucleotide sequence ID" value="NZ_AXUN02000046.1"/>
</dbReference>
<dbReference type="STRING" id="994573.T472_0203050"/>
<dbReference type="GO" id="GO:0003700">
    <property type="term" value="F:DNA-binding transcription factor activity"/>
    <property type="evidence" value="ECO:0007669"/>
    <property type="project" value="InterPro"/>
</dbReference>
<evidence type="ECO:0000259" key="4">
    <source>
        <dbReference type="PROSITE" id="PS50995"/>
    </source>
</evidence>
<comment type="caution">
    <text evidence="5">The sequence shown here is derived from an EMBL/GenBank/DDBJ whole genome shotgun (WGS) entry which is preliminary data.</text>
</comment>
<dbReference type="OrthoDB" id="5461037at2"/>
<gene>
    <name evidence="5" type="ORF">T472_0203050</name>
</gene>
<evidence type="ECO:0000313" key="6">
    <source>
        <dbReference type="Proteomes" id="UP000017747"/>
    </source>
</evidence>
<dbReference type="InterPro" id="IPR000835">
    <property type="entry name" value="HTH_MarR-typ"/>
</dbReference>
<dbReference type="EMBL" id="AXUN02000046">
    <property type="protein sequence ID" value="ETA81949.1"/>
    <property type="molecule type" value="Genomic_DNA"/>
</dbReference>
<evidence type="ECO:0000256" key="1">
    <source>
        <dbReference type="ARBA" id="ARBA00023015"/>
    </source>
</evidence>
<dbReference type="CDD" id="cd00090">
    <property type="entry name" value="HTH_ARSR"/>
    <property type="match status" value="1"/>
</dbReference>
<dbReference type="SUPFAM" id="SSF46785">
    <property type="entry name" value="Winged helix' DNA-binding domain"/>
    <property type="match status" value="1"/>
</dbReference>